<reference evidence="3" key="1">
    <citation type="journal article" date="2019" name="Int. J. Syst. Evol. Microbiol.">
        <title>The Global Catalogue of Microorganisms (GCM) 10K type strain sequencing project: providing services to taxonomists for standard genome sequencing and annotation.</title>
        <authorList>
            <consortium name="The Broad Institute Genomics Platform"/>
            <consortium name="The Broad Institute Genome Sequencing Center for Infectious Disease"/>
            <person name="Wu L."/>
            <person name="Ma J."/>
        </authorList>
    </citation>
    <scope>NUCLEOTIDE SEQUENCE [LARGE SCALE GENOMIC DNA]</scope>
    <source>
        <strain evidence="3">CCUG 58127</strain>
    </source>
</reference>
<sequence length="156" mass="17377">MPVFDRRRDRVAVPAADDAPDGPNAARMEAIALEFARQLAIFPDAVVAREDWLLGQEAVHNYRRFLYQLYVELNAPLPPMGVKQWSAKLTAAQQDRLASLQVPAADEESVIDAMRQLQQAIRTEGRAVLESAGGSWPEAAVRAGLARWEARGLDWR</sequence>
<gene>
    <name evidence="2" type="ORF">ACFQDH_14115</name>
</gene>
<proteinExistence type="predicted"/>
<organism evidence="2 3">
    <name type="scientific">Flexivirga alba</name>
    <dbReference type="NCBI Taxonomy" id="702742"/>
    <lineage>
        <taxon>Bacteria</taxon>
        <taxon>Bacillati</taxon>
        <taxon>Actinomycetota</taxon>
        <taxon>Actinomycetes</taxon>
        <taxon>Micrococcales</taxon>
        <taxon>Dermacoccaceae</taxon>
        <taxon>Flexivirga</taxon>
    </lineage>
</organism>
<keyword evidence="3" id="KW-1185">Reference proteome</keyword>
<dbReference type="EMBL" id="JBHSWH010000001">
    <property type="protein sequence ID" value="MFC6706360.1"/>
    <property type="molecule type" value="Genomic_DNA"/>
</dbReference>
<evidence type="ECO:0000313" key="3">
    <source>
        <dbReference type="Proteomes" id="UP001596298"/>
    </source>
</evidence>
<evidence type="ECO:0000256" key="1">
    <source>
        <dbReference type="SAM" id="MobiDB-lite"/>
    </source>
</evidence>
<comment type="caution">
    <text evidence="2">The sequence shown here is derived from an EMBL/GenBank/DDBJ whole genome shotgun (WGS) entry which is preliminary data.</text>
</comment>
<feature type="compositionally biased region" description="Basic and acidic residues" evidence="1">
    <location>
        <begin position="1"/>
        <end position="11"/>
    </location>
</feature>
<feature type="compositionally biased region" description="Low complexity" evidence="1">
    <location>
        <begin position="12"/>
        <end position="21"/>
    </location>
</feature>
<name>A0ABW2AHT8_9MICO</name>
<feature type="region of interest" description="Disordered" evidence="1">
    <location>
        <begin position="1"/>
        <end position="21"/>
    </location>
</feature>
<dbReference type="Proteomes" id="UP001596298">
    <property type="component" value="Unassembled WGS sequence"/>
</dbReference>
<protein>
    <submittedName>
        <fullName evidence="2">Uncharacterized protein</fullName>
    </submittedName>
</protein>
<accession>A0ABW2AHT8</accession>
<dbReference type="RefSeq" id="WP_382404945.1">
    <property type="nucleotide sequence ID" value="NZ_JBHSWH010000001.1"/>
</dbReference>
<evidence type="ECO:0000313" key="2">
    <source>
        <dbReference type="EMBL" id="MFC6706360.1"/>
    </source>
</evidence>